<keyword evidence="2" id="KW-1185">Reference proteome</keyword>
<dbReference type="AlphaFoldDB" id="A0A919GA34"/>
<accession>A0A919GA34</accession>
<gene>
    <name evidence="1" type="ORF">GCM10018781_60460</name>
</gene>
<evidence type="ECO:0000313" key="1">
    <source>
        <dbReference type="EMBL" id="GHH80373.1"/>
    </source>
</evidence>
<evidence type="ECO:0000313" key="2">
    <source>
        <dbReference type="Proteomes" id="UP000617734"/>
    </source>
</evidence>
<reference evidence="1" key="1">
    <citation type="journal article" date="2014" name="Int. J. Syst. Evol. Microbiol.">
        <title>Complete genome sequence of Corynebacterium casei LMG S-19264T (=DSM 44701T), isolated from a smear-ripened cheese.</title>
        <authorList>
            <consortium name="US DOE Joint Genome Institute (JGI-PGF)"/>
            <person name="Walter F."/>
            <person name="Albersmeier A."/>
            <person name="Kalinowski J."/>
            <person name="Ruckert C."/>
        </authorList>
    </citation>
    <scope>NUCLEOTIDE SEQUENCE</scope>
    <source>
        <strain evidence="1">JCM 4646</strain>
    </source>
</reference>
<reference evidence="1" key="2">
    <citation type="submission" date="2020-09" db="EMBL/GenBank/DDBJ databases">
        <authorList>
            <person name="Sun Q."/>
            <person name="Ohkuma M."/>
        </authorList>
    </citation>
    <scope>NUCLEOTIDE SEQUENCE</scope>
    <source>
        <strain evidence="1">JCM 4646</strain>
    </source>
</reference>
<protein>
    <submittedName>
        <fullName evidence="1">Uncharacterized protein</fullName>
    </submittedName>
</protein>
<proteinExistence type="predicted"/>
<comment type="caution">
    <text evidence="1">The sequence shown here is derived from an EMBL/GenBank/DDBJ whole genome shotgun (WGS) entry which is preliminary data.</text>
</comment>
<dbReference type="EMBL" id="BNBO01000046">
    <property type="protein sequence ID" value="GHH80373.1"/>
    <property type="molecule type" value="Genomic_DNA"/>
</dbReference>
<organism evidence="1 2">
    <name type="scientific">Kitasatospora indigofera</name>
    <dbReference type="NCBI Taxonomy" id="67307"/>
    <lineage>
        <taxon>Bacteria</taxon>
        <taxon>Bacillati</taxon>
        <taxon>Actinomycetota</taxon>
        <taxon>Actinomycetes</taxon>
        <taxon>Kitasatosporales</taxon>
        <taxon>Streptomycetaceae</taxon>
        <taxon>Kitasatospora</taxon>
    </lineage>
</organism>
<dbReference type="Proteomes" id="UP000617734">
    <property type="component" value="Unassembled WGS sequence"/>
</dbReference>
<dbReference type="RefSeq" id="WP_190214084.1">
    <property type="nucleotide sequence ID" value="NZ_BNBO01000046.1"/>
</dbReference>
<name>A0A919GA34_9ACTN</name>
<sequence length="52" mass="5652">MAEAPTDLRFIVVTVGRTVGLPTIERVMDTWAAGIDGVEWWFGNGDRSASTV</sequence>
<dbReference type="GeneID" id="95356375"/>